<proteinExistence type="inferred from homology"/>
<keyword evidence="2 5" id="KW-0540">Nuclease</keyword>
<feature type="active site" evidence="5">
    <location>
        <position position="128"/>
    </location>
</feature>
<dbReference type="PANTHER" id="PTHR11046">
    <property type="entry name" value="OLIGORIBONUCLEASE, MITOCHONDRIAL"/>
    <property type="match status" value="1"/>
</dbReference>
<feature type="domain" description="Exonuclease" evidence="6">
    <location>
        <begin position="6"/>
        <end position="178"/>
    </location>
</feature>
<dbReference type="Pfam" id="PF00929">
    <property type="entry name" value="RNase_T"/>
    <property type="match status" value="1"/>
</dbReference>
<dbReference type="EMBL" id="CP114040">
    <property type="protein sequence ID" value="WAS94413.1"/>
    <property type="molecule type" value="Genomic_DNA"/>
</dbReference>
<dbReference type="SMART" id="SM00479">
    <property type="entry name" value="EXOIII"/>
    <property type="match status" value="1"/>
</dbReference>
<dbReference type="InterPro" id="IPR013520">
    <property type="entry name" value="Ribonucl_H"/>
</dbReference>
<keyword evidence="5" id="KW-0963">Cytoplasm</keyword>
<keyword evidence="3 5" id="KW-0378">Hydrolase</keyword>
<organism evidence="7 8">
    <name type="scientific">Nannocystis punicea</name>
    <dbReference type="NCBI Taxonomy" id="2995304"/>
    <lineage>
        <taxon>Bacteria</taxon>
        <taxon>Pseudomonadati</taxon>
        <taxon>Myxococcota</taxon>
        <taxon>Polyangia</taxon>
        <taxon>Nannocystales</taxon>
        <taxon>Nannocystaceae</taxon>
        <taxon>Nannocystis</taxon>
    </lineage>
</organism>
<comment type="similarity">
    <text evidence="1 5">Belongs to the oligoribonuclease family.</text>
</comment>
<evidence type="ECO:0000256" key="3">
    <source>
        <dbReference type="ARBA" id="ARBA00022801"/>
    </source>
</evidence>
<dbReference type="InterPro" id="IPR022894">
    <property type="entry name" value="Oligoribonuclease"/>
</dbReference>
<evidence type="ECO:0000313" key="7">
    <source>
        <dbReference type="EMBL" id="WAS94413.1"/>
    </source>
</evidence>
<dbReference type="GO" id="GO:0016787">
    <property type="term" value="F:hydrolase activity"/>
    <property type="evidence" value="ECO:0007669"/>
    <property type="project" value="UniProtKB-KW"/>
</dbReference>
<keyword evidence="4 5" id="KW-0269">Exonuclease</keyword>
<dbReference type="InterPro" id="IPR012337">
    <property type="entry name" value="RNaseH-like_sf"/>
</dbReference>
<dbReference type="NCBIfam" id="NF003765">
    <property type="entry name" value="PRK05359.1"/>
    <property type="match status" value="1"/>
</dbReference>
<gene>
    <name evidence="5 7" type="primary">orn</name>
    <name evidence="7" type="ORF">O0S08_50495</name>
</gene>
<evidence type="ECO:0000313" key="8">
    <source>
        <dbReference type="Proteomes" id="UP001164459"/>
    </source>
</evidence>
<dbReference type="InterPro" id="IPR036397">
    <property type="entry name" value="RNaseH_sf"/>
</dbReference>
<comment type="subcellular location">
    <subcellularLocation>
        <location evidence="5">Cytoplasm</location>
    </subcellularLocation>
</comment>
<dbReference type="RefSeq" id="WP_269036749.1">
    <property type="nucleotide sequence ID" value="NZ_CP114040.1"/>
</dbReference>
<evidence type="ECO:0000256" key="2">
    <source>
        <dbReference type="ARBA" id="ARBA00022722"/>
    </source>
</evidence>
<evidence type="ECO:0000256" key="4">
    <source>
        <dbReference type="ARBA" id="ARBA00022839"/>
    </source>
</evidence>
<accession>A0ABY7H5H6</accession>
<sequence length="178" mass="19927">MDAAPPLVWIDLEMSGLEPDRCQILEIAAIITDGDLNIVAEGPDLVIHQPDEVLEAMDEWCTRQHGNSGLTAAVKASTVELAEAEAQVLGLIRAYCPPGKSPLCGNSIGHDRRFLVRYMPALAGYLSYRNIDVSSIKELVRRWYPTVSAPAKRETHRALDDIRESIAELRFYREHVFR</sequence>
<dbReference type="Proteomes" id="UP001164459">
    <property type="component" value="Chromosome"/>
</dbReference>
<dbReference type="PANTHER" id="PTHR11046:SF0">
    <property type="entry name" value="OLIGORIBONUCLEASE, MITOCHONDRIAL"/>
    <property type="match status" value="1"/>
</dbReference>
<dbReference type="SUPFAM" id="SSF53098">
    <property type="entry name" value="Ribonuclease H-like"/>
    <property type="match status" value="1"/>
</dbReference>
<name>A0ABY7H5H6_9BACT</name>
<keyword evidence="8" id="KW-1185">Reference proteome</keyword>
<evidence type="ECO:0000256" key="5">
    <source>
        <dbReference type="HAMAP-Rule" id="MF_00045"/>
    </source>
</evidence>
<evidence type="ECO:0000256" key="1">
    <source>
        <dbReference type="ARBA" id="ARBA00009921"/>
    </source>
</evidence>
<dbReference type="Gene3D" id="3.30.420.10">
    <property type="entry name" value="Ribonuclease H-like superfamily/Ribonuclease H"/>
    <property type="match status" value="1"/>
</dbReference>
<dbReference type="CDD" id="cd06135">
    <property type="entry name" value="Orn"/>
    <property type="match status" value="1"/>
</dbReference>
<protein>
    <recommendedName>
        <fullName evidence="5">Oligoribonuclease</fullName>
        <ecNumber evidence="5">3.1.-.-</ecNumber>
    </recommendedName>
</protein>
<dbReference type="EC" id="3.1.-.-" evidence="5"/>
<dbReference type="HAMAP" id="MF_00045">
    <property type="entry name" value="Oligoribonuclease"/>
    <property type="match status" value="1"/>
</dbReference>
<evidence type="ECO:0000259" key="6">
    <source>
        <dbReference type="SMART" id="SM00479"/>
    </source>
</evidence>
<comment type="function">
    <text evidence="5">3'-to-5' exoribonuclease specific for small oligoribonucleotides.</text>
</comment>
<reference evidence="7" key="1">
    <citation type="submission" date="2022-11" db="EMBL/GenBank/DDBJ databases">
        <title>Minimal conservation of predation-associated metabolite biosynthetic gene clusters underscores biosynthetic potential of Myxococcota including descriptions for ten novel species: Archangium lansinium sp. nov., Myxococcus landrumus sp. nov., Nannocystis bai.</title>
        <authorList>
            <person name="Ahearne A."/>
            <person name="Stevens C."/>
            <person name="Dowd S."/>
        </authorList>
    </citation>
    <scope>NUCLEOTIDE SEQUENCE</scope>
    <source>
        <strain evidence="7">Fl3</strain>
    </source>
</reference>